<keyword evidence="1" id="KW-0175">Coiled coil</keyword>
<evidence type="ECO:0000256" key="1">
    <source>
        <dbReference type="SAM" id="Coils"/>
    </source>
</evidence>
<dbReference type="InterPro" id="IPR037726">
    <property type="entry name" value="C2A_Ferlin"/>
</dbReference>
<dbReference type="OrthoDB" id="10059618at2759"/>
<evidence type="ECO:0000256" key="2">
    <source>
        <dbReference type="SAM" id="MobiDB-lite"/>
    </source>
</evidence>
<sequence>MSISVRLKQVQIPRSKGEKFAKVEFRGVSHSTKILEDNGTELNVVDQKFDWPVGRPVEEDELLLLELFSRSRLFSDKLIGSYRLVLQKVVQDGQLSISDSLLDANNIAIPATIDFDVSYTPPDEAMAVYDFLEDDQQMLIDIEQNIANIERNLATGQDKEAAGAVKRLAVGAAEKRNGQERRKTTMRTVRNLMR</sequence>
<dbReference type="InterPro" id="IPR035892">
    <property type="entry name" value="C2_domain_sf"/>
</dbReference>
<reference evidence="3" key="1">
    <citation type="submission" date="2022-01" db="EMBL/GenBank/DDBJ databases">
        <authorList>
            <person name="King R."/>
        </authorList>
    </citation>
    <scope>NUCLEOTIDE SEQUENCE</scope>
</reference>
<dbReference type="SUPFAM" id="SSF49562">
    <property type="entry name" value="C2 domain (Calcium/lipid-binding domain, CaLB)"/>
    <property type="match status" value="1"/>
</dbReference>
<dbReference type="Proteomes" id="UP001153737">
    <property type="component" value="Chromosome 13"/>
</dbReference>
<dbReference type="EMBL" id="OU896719">
    <property type="protein sequence ID" value="CAH1119597.1"/>
    <property type="molecule type" value="Genomic_DNA"/>
</dbReference>
<keyword evidence="4" id="KW-1185">Reference proteome</keyword>
<proteinExistence type="predicted"/>
<dbReference type="Gene3D" id="2.60.40.150">
    <property type="entry name" value="C2 domain"/>
    <property type="match status" value="1"/>
</dbReference>
<reference evidence="3" key="2">
    <citation type="submission" date="2022-10" db="EMBL/GenBank/DDBJ databases">
        <authorList>
            <consortium name="ENA_rothamsted_submissions"/>
            <consortium name="culmorum"/>
            <person name="King R."/>
        </authorList>
    </citation>
    <scope>NUCLEOTIDE SEQUENCE</scope>
</reference>
<gene>
    <name evidence="3" type="ORF">PHAECO_LOCUS3704</name>
</gene>
<evidence type="ECO:0000313" key="4">
    <source>
        <dbReference type="Proteomes" id="UP001153737"/>
    </source>
</evidence>
<protein>
    <submittedName>
        <fullName evidence="3">Uncharacterized protein</fullName>
    </submittedName>
</protein>
<accession>A0A9P0DJX2</accession>
<feature type="coiled-coil region" evidence="1">
    <location>
        <begin position="132"/>
        <end position="159"/>
    </location>
</feature>
<organism evidence="3 4">
    <name type="scientific">Phaedon cochleariae</name>
    <name type="common">Mustard beetle</name>
    <dbReference type="NCBI Taxonomy" id="80249"/>
    <lineage>
        <taxon>Eukaryota</taxon>
        <taxon>Metazoa</taxon>
        <taxon>Ecdysozoa</taxon>
        <taxon>Arthropoda</taxon>
        <taxon>Hexapoda</taxon>
        <taxon>Insecta</taxon>
        <taxon>Pterygota</taxon>
        <taxon>Neoptera</taxon>
        <taxon>Endopterygota</taxon>
        <taxon>Coleoptera</taxon>
        <taxon>Polyphaga</taxon>
        <taxon>Cucujiformia</taxon>
        <taxon>Chrysomeloidea</taxon>
        <taxon>Chrysomelidae</taxon>
        <taxon>Chrysomelinae</taxon>
        <taxon>Chrysomelini</taxon>
        <taxon>Phaedon</taxon>
    </lineage>
</organism>
<dbReference type="AlphaFoldDB" id="A0A9P0DJX2"/>
<evidence type="ECO:0000313" key="3">
    <source>
        <dbReference type="EMBL" id="CAH1119597.1"/>
    </source>
</evidence>
<name>A0A9P0DJX2_PHACE</name>
<feature type="region of interest" description="Disordered" evidence="2">
    <location>
        <begin position="175"/>
        <end position="194"/>
    </location>
</feature>
<dbReference type="CDD" id="cd08373">
    <property type="entry name" value="C2A_Ferlin"/>
    <property type="match status" value="1"/>
</dbReference>